<comment type="caution">
    <text evidence="8">The sequence shown here is derived from an EMBL/GenBank/DDBJ whole genome shotgun (WGS) entry which is preliminary data.</text>
</comment>
<organism evidence="8 9">
    <name type="scientific">Dokdonella fugitiva</name>
    <dbReference type="NCBI Taxonomy" id="328517"/>
    <lineage>
        <taxon>Bacteria</taxon>
        <taxon>Pseudomonadati</taxon>
        <taxon>Pseudomonadota</taxon>
        <taxon>Gammaproteobacteria</taxon>
        <taxon>Lysobacterales</taxon>
        <taxon>Rhodanobacteraceae</taxon>
        <taxon>Dokdonella</taxon>
    </lineage>
</organism>
<dbReference type="GO" id="GO:0043165">
    <property type="term" value="P:Gram-negative-bacterium-type cell outer membrane assembly"/>
    <property type="evidence" value="ECO:0007669"/>
    <property type="project" value="UniProtKB-UniRule"/>
</dbReference>
<dbReference type="EMBL" id="JACGXL010000001">
    <property type="protein sequence ID" value="MBA8886979.1"/>
    <property type="molecule type" value="Genomic_DNA"/>
</dbReference>
<keyword evidence="9" id="KW-1185">Reference proteome</keyword>
<comment type="subunit">
    <text evidence="6">Component of the lipopolysaccharide transport and assembly complex. Interacts with LptD.</text>
</comment>
<comment type="function">
    <text evidence="6">Together with LptD, is involved in the assembly of lipopolysaccharide (LPS) at the surface of the outer membrane. Required for the proper assembly of LptD. Binds LPS and may serve as the LPS recognition site at the outer membrane.</text>
</comment>
<dbReference type="InterPro" id="IPR007485">
    <property type="entry name" value="LPS_assembly_LptE"/>
</dbReference>
<feature type="signal peptide" evidence="7">
    <location>
        <begin position="1"/>
        <end position="20"/>
    </location>
</feature>
<dbReference type="PANTHER" id="PTHR38098">
    <property type="entry name" value="LPS-ASSEMBLY LIPOPROTEIN LPTE"/>
    <property type="match status" value="1"/>
</dbReference>
<keyword evidence="2 6" id="KW-0472">Membrane</keyword>
<keyword evidence="1 7" id="KW-0732">Signal</keyword>
<dbReference type="HAMAP" id="MF_01186">
    <property type="entry name" value="LPS_assembly_LptE"/>
    <property type="match status" value="1"/>
</dbReference>
<feature type="chain" id="PRO_5032933735" description="LPS-assembly lipoprotein LptE" evidence="7">
    <location>
        <begin position="21"/>
        <end position="172"/>
    </location>
</feature>
<sequence>MTLRRTPFALVALLALPLAACGFHLRREADLPASMKRVHIQIDDASSALAKGLAKALPRSGSEVVDVAAADVATIRFEANAFSTDVLTVGGNARATEYSLRYHVEFDVLDGAGSVIVPKQVIELSRDFTFDASQSLGVAAQTDLLTKELQQDMVQTVLRRLEATAHGTHAAN</sequence>
<dbReference type="GO" id="GO:1990351">
    <property type="term" value="C:transporter complex"/>
    <property type="evidence" value="ECO:0007669"/>
    <property type="project" value="TreeGrafter"/>
</dbReference>
<evidence type="ECO:0000313" key="8">
    <source>
        <dbReference type="EMBL" id="MBA8886979.1"/>
    </source>
</evidence>
<protein>
    <recommendedName>
        <fullName evidence="6">LPS-assembly lipoprotein LptE</fullName>
    </recommendedName>
</protein>
<evidence type="ECO:0000256" key="1">
    <source>
        <dbReference type="ARBA" id="ARBA00022729"/>
    </source>
</evidence>
<evidence type="ECO:0000256" key="3">
    <source>
        <dbReference type="ARBA" id="ARBA00023139"/>
    </source>
</evidence>
<evidence type="ECO:0000256" key="6">
    <source>
        <dbReference type="HAMAP-Rule" id="MF_01186"/>
    </source>
</evidence>
<evidence type="ECO:0000256" key="2">
    <source>
        <dbReference type="ARBA" id="ARBA00023136"/>
    </source>
</evidence>
<dbReference type="Proteomes" id="UP000550401">
    <property type="component" value="Unassembled WGS sequence"/>
</dbReference>
<dbReference type="GO" id="GO:0015920">
    <property type="term" value="P:lipopolysaccharide transport"/>
    <property type="evidence" value="ECO:0007669"/>
    <property type="project" value="TreeGrafter"/>
</dbReference>
<evidence type="ECO:0000256" key="4">
    <source>
        <dbReference type="ARBA" id="ARBA00023237"/>
    </source>
</evidence>
<dbReference type="PANTHER" id="PTHR38098:SF1">
    <property type="entry name" value="LPS-ASSEMBLY LIPOPROTEIN LPTE"/>
    <property type="match status" value="1"/>
</dbReference>
<name>A0A839EZ87_9GAMM</name>
<keyword evidence="5 8" id="KW-0449">Lipoprotein</keyword>
<dbReference type="Gene3D" id="3.30.160.150">
    <property type="entry name" value="Lipoprotein like domain"/>
    <property type="match status" value="1"/>
</dbReference>
<dbReference type="AlphaFoldDB" id="A0A839EZ87"/>
<proteinExistence type="inferred from homology"/>
<gene>
    <name evidence="6" type="primary">lptE</name>
    <name evidence="8" type="ORF">FHW12_001170</name>
</gene>
<evidence type="ECO:0000256" key="5">
    <source>
        <dbReference type="ARBA" id="ARBA00023288"/>
    </source>
</evidence>
<dbReference type="GO" id="GO:0001530">
    <property type="term" value="F:lipopolysaccharide binding"/>
    <property type="evidence" value="ECO:0007669"/>
    <property type="project" value="TreeGrafter"/>
</dbReference>
<keyword evidence="3" id="KW-0564">Palmitate</keyword>
<dbReference type="Pfam" id="PF04390">
    <property type="entry name" value="LptE"/>
    <property type="match status" value="1"/>
</dbReference>
<evidence type="ECO:0000313" key="9">
    <source>
        <dbReference type="Proteomes" id="UP000550401"/>
    </source>
</evidence>
<comment type="similarity">
    <text evidence="6">Belongs to the LptE lipoprotein family.</text>
</comment>
<keyword evidence="4 6" id="KW-0998">Cell outer membrane</keyword>
<evidence type="ECO:0000256" key="7">
    <source>
        <dbReference type="SAM" id="SignalP"/>
    </source>
</evidence>
<accession>A0A839EZ87</accession>
<dbReference type="GO" id="GO:0009279">
    <property type="term" value="C:cell outer membrane"/>
    <property type="evidence" value="ECO:0007669"/>
    <property type="project" value="UniProtKB-UniRule"/>
</dbReference>
<dbReference type="RefSeq" id="WP_182530007.1">
    <property type="nucleotide sequence ID" value="NZ_JACGXL010000001.1"/>
</dbReference>
<reference evidence="8 9" key="1">
    <citation type="submission" date="2020-07" db="EMBL/GenBank/DDBJ databases">
        <title>Genomic Encyclopedia of Type Strains, Phase IV (KMG-V): Genome sequencing to study the core and pangenomes of soil and plant-associated prokaryotes.</title>
        <authorList>
            <person name="Whitman W."/>
        </authorList>
    </citation>
    <scope>NUCLEOTIDE SEQUENCE [LARGE SCALE GENOMIC DNA]</scope>
    <source>
        <strain evidence="8 9">RH2WT43</strain>
    </source>
</reference>